<reference evidence="1 2" key="1">
    <citation type="journal article" date="2024" name="J. Plant Pathol.">
        <title>Sequence and assembly of the genome of Seiridium unicorne, isolate CBS 538.82, causal agent of cypress canker disease.</title>
        <authorList>
            <person name="Scali E."/>
            <person name="Rocca G.D."/>
            <person name="Danti R."/>
            <person name="Garbelotto M."/>
            <person name="Barberini S."/>
            <person name="Baroncelli R."/>
            <person name="Emiliani G."/>
        </authorList>
    </citation>
    <scope>NUCLEOTIDE SEQUENCE [LARGE SCALE GENOMIC DNA]</scope>
    <source>
        <strain evidence="1 2">BM-138-508</strain>
    </source>
</reference>
<accession>A0ABR2VCU4</accession>
<evidence type="ECO:0000313" key="2">
    <source>
        <dbReference type="Proteomes" id="UP001408356"/>
    </source>
</evidence>
<keyword evidence="2" id="KW-1185">Reference proteome</keyword>
<dbReference type="Proteomes" id="UP001408356">
    <property type="component" value="Unassembled WGS sequence"/>
</dbReference>
<organism evidence="1 2">
    <name type="scientific">Seiridium unicorne</name>
    <dbReference type="NCBI Taxonomy" id="138068"/>
    <lineage>
        <taxon>Eukaryota</taxon>
        <taxon>Fungi</taxon>
        <taxon>Dikarya</taxon>
        <taxon>Ascomycota</taxon>
        <taxon>Pezizomycotina</taxon>
        <taxon>Sordariomycetes</taxon>
        <taxon>Xylariomycetidae</taxon>
        <taxon>Amphisphaeriales</taxon>
        <taxon>Sporocadaceae</taxon>
        <taxon>Seiridium</taxon>
    </lineage>
</organism>
<proteinExistence type="predicted"/>
<comment type="caution">
    <text evidence="1">The sequence shown here is derived from an EMBL/GenBank/DDBJ whole genome shotgun (WGS) entry which is preliminary data.</text>
</comment>
<dbReference type="EMBL" id="JARVKF010000033">
    <property type="protein sequence ID" value="KAK9424747.1"/>
    <property type="molecule type" value="Genomic_DNA"/>
</dbReference>
<evidence type="ECO:0000313" key="1">
    <source>
        <dbReference type="EMBL" id="KAK9424747.1"/>
    </source>
</evidence>
<gene>
    <name evidence="1" type="ORF">SUNI508_13530</name>
</gene>
<protein>
    <submittedName>
        <fullName evidence="1">Uncharacterized protein</fullName>
    </submittedName>
</protein>
<sequence length="144" mass="16304">MSELQRIATIASVGEFSEKMKALKQTHHPQRYEAWWMMSTAPEPPSEFQPIPQAPDWPATPLPLSERLSTLFVSGFDVKRIDDYITAAHLMDEALEDQLLRSYEAAASRSAIARNRERQEGSGLLQLPKHTPLKSAWTVDDVED</sequence>
<name>A0ABR2VCU4_9PEZI</name>